<dbReference type="SMART" id="SM00899">
    <property type="entry name" value="FeoA"/>
    <property type="match status" value="1"/>
</dbReference>
<evidence type="ECO:0000259" key="2">
    <source>
        <dbReference type="SMART" id="SM00899"/>
    </source>
</evidence>
<accession>A0A1W1D4U4</accession>
<dbReference type="GO" id="GO:0046914">
    <property type="term" value="F:transition metal ion binding"/>
    <property type="evidence" value="ECO:0007669"/>
    <property type="project" value="InterPro"/>
</dbReference>
<dbReference type="InterPro" id="IPR008988">
    <property type="entry name" value="Transcriptional_repressor_C"/>
</dbReference>
<dbReference type="EMBL" id="FPHP01000044">
    <property type="protein sequence ID" value="SFV75634.1"/>
    <property type="molecule type" value="Genomic_DNA"/>
</dbReference>
<feature type="domain" description="Ferrous iron transporter FeoA-like" evidence="2">
    <location>
        <begin position="4"/>
        <end position="76"/>
    </location>
</feature>
<protein>
    <submittedName>
        <fullName evidence="3">FeoA family protein</fullName>
    </submittedName>
</protein>
<dbReference type="InterPro" id="IPR007167">
    <property type="entry name" value="Fe-transptr_FeoA-like"/>
</dbReference>
<dbReference type="PANTHER" id="PTHR42954">
    <property type="entry name" value="FE(2+) TRANSPORT PROTEIN A"/>
    <property type="match status" value="1"/>
</dbReference>
<dbReference type="Gene3D" id="2.30.30.90">
    <property type="match status" value="1"/>
</dbReference>
<proteinExistence type="predicted"/>
<dbReference type="InterPro" id="IPR052713">
    <property type="entry name" value="FeoA"/>
</dbReference>
<dbReference type="SUPFAM" id="SSF50037">
    <property type="entry name" value="C-terminal domain of transcriptional repressors"/>
    <property type="match status" value="1"/>
</dbReference>
<dbReference type="Pfam" id="PF04023">
    <property type="entry name" value="FeoA"/>
    <property type="match status" value="1"/>
</dbReference>
<keyword evidence="1" id="KW-0408">Iron</keyword>
<sequence length="83" mass="9452">MSVRKLSDLKEGQKAIIKEIGDIGELKQRLYELGIICKEPLEIVRVAPFGDPIQIRVENNNIAIRKEEAKKILVENLSARKKI</sequence>
<name>A0A1W1D4U4_9ZZZZ</name>
<gene>
    <name evidence="3" type="ORF">MNB_SM-3-1049</name>
</gene>
<dbReference type="InterPro" id="IPR038157">
    <property type="entry name" value="FeoA_core_dom"/>
</dbReference>
<evidence type="ECO:0000256" key="1">
    <source>
        <dbReference type="ARBA" id="ARBA00023004"/>
    </source>
</evidence>
<organism evidence="3">
    <name type="scientific">hydrothermal vent metagenome</name>
    <dbReference type="NCBI Taxonomy" id="652676"/>
    <lineage>
        <taxon>unclassified sequences</taxon>
        <taxon>metagenomes</taxon>
        <taxon>ecological metagenomes</taxon>
    </lineage>
</organism>
<dbReference type="PANTHER" id="PTHR42954:SF2">
    <property type="entry name" value="FE(2+) TRANSPORT PROTEIN A"/>
    <property type="match status" value="1"/>
</dbReference>
<dbReference type="AlphaFoldDB" id="A0A1W1D4U4"/>
<reference evidence="3" key="1">
    <citation type="submission" date="2016-10" db="EMBL/GenBank/DDBJ databases">
        <authorList>
            <person name="de Groot N.N."/>
        </authorList>
    </citation>
    <scope>NUCLEOTIDE SEQUENCE</scope>
</reference>
<evidence type="ECO:0000313" key="3">
    <source>
        <dbReference type="EMBL" id="SFV75634.1"/>
    </source>
</evidence>